<organism evidence="3 4">
    <name type="scientific">Cystobacter ferrugineus</name>
    <dbReference type="NCBI Taxonomy" id="83449"/>
    <lineage>
        <taxon>Bacteria</taxon>
        <taxon>Pseudomonadati</taxon>
        <taxon>Myxococcota</taxon>
        <taxon>Myxococcia</taxon>
        <taxon>Myxococcales</taxon>
        <taxon>Cystobacterineae</taxon>
        <taxon>Archangiaceae</taxon>
        <taxon>Cystobacter</taxon>
    </lineage>
</organism>
<feature type="domain" description="Ketoreductase" evidence="2">
    <location>
        <begin position="213"/>
        <end position="389"/>
    </location>
</feature>
<evidence type="ECO:0000259" key="2">
    <source>
        <dbReference type="SMART" id="SM00822"/>
    </source>
</evidence>
<proteinExistence type="inferred from homology"/>
<dbReference type="PROSITE" id="PS00061">
    <property type="entry name" value="ADH_SHORT"/>
    <property type="match status" value="1"/>
</dbReference>
<dbReference type="PANTHER" id="PTHR42760:SF78">
    <property type="entry name" value="3-OXOACYL-[ACYL-CARRIER-PROTEIN] REDUCTASE [NADH]"/>
    <property type="match status" value="1"/>
</dbReference>
<dbReference type="OrthoDB" id="9802564at2"/>
<dbReference type="SMART" id="SM00822">
    <property type="entry name" value="PKS_KR"/>
    <property type="match status" value="1"/>
</dbReference>
<dbReference type="STRING" id="83449.BON30_02340"/>
<dbReference type="InterPro" id="IPR002347">
    <property type="entry name" value="SDR_fam"/>
</dbReference>
<dbReference type="Gene3D" id="3.40.50.720">
    <property type="entry name" value="NAD(P)-binding Rossmann-like Domain"/>
    <property type="match status" value="2"/>
</dbReference>
<dbReference type="PRINTS" id="PR00080">
    <property type="entry name" value="SDRFAMILY"/>
</dbReference>
<accession>A0A1L9BIG1</accession>
<dbReference type="EMBL" id="MPIN01000001">
    <property type="protein sequence ID" value="OJH42082.1"/>
    <property type="molecule type" value="Genomic_DNA"/>
</dbReference>
<sequence>MADQLMKLAHHPLTGGLVRALGLPSPTPLARASGGYTARPFADRTVLLGGAPGGFATTEGRRALQGGGAAVLEALPTEEGRAVDGVLFDATGLASPADARALHDFFHPVVRRLARNARVLVLASLPEEAGAPAAAAIARGVEGFVRSLGKEVGRRGVTANLAYVARGAEVRLEGPVRFFCGVHSTYVSGQAVRVTPAVRAPEAVPLHAALAGKVALVTGAARGIGAATAERLAQEGARVVCLDVPALREALGATAKAVGGESLALDVTSPDAPARLVAALKERHGGVDVVVHNAGITRDRTLAKMTSQEWEQVLAVNLAAILAADEALLGQGALRDGGRLVYLSSISGVAGNFGQANYAATKAALIGYVAALAPRLASRGICANAVAPGFIETAMVAKMPLLTREVGRRLNALSQGGQPRDVAELVTFLSTPGAFGLTGNTVRVCGQGLIGA</sequence>
<dbReference type="PRINTS" id="PR00081">
    <property type="entry name" value="GDHRDH"/>
</dbReference>
<name>A0A1L9BIG1_9BACT</name>
<dbReference type="InterPro" id="IPR036291">
    <property type="entry name" value="NAD(P)-bd_dom_sf"/>
</dbReference>
<dbReference type="RefSeq" id="WP_071896179.1">
    <property type="nucleotide sequence ID" value="NZ_MPIN01000001.1"/>
</dbReference>
<dbReference type="PANTHER" id="PTHR42760">
    <property type="entry name" value="SHORT-CHAIN DEHYDROGENASES/REDUCTASES FAMILY MEMBER"/>
    <property type="match status" value="1"/>
</dbReference>
<dbReference type="Pfam" id="PF13561">
    <property type="entry name" value="adh_short_C2"/>
    <property type="match status" value="1"/>
</dbReference>
<keyword evidence="4" id="KW-1185">Reference proteome</keyword>
<reference evidence="4" key="1">
    <citation type="submission" date="2016-11" db="EMBL/GenBank/DDBJ databases">
        <authorList>
            <person name="Shukria A."/>
            <person name="Stevens D.C."/>
        </authorList>
    </citation>
    <scope>NUCLEOTIDE SEQUENCE [LARGE SCALE GENOMIC DNA]</scope>
    <source>
        <strain evidence="4">Cbfe23</strain>
    </source>
</reference>
<comment type="similarity">
    <text evidence="1">Belongs to the short-chain dehydrogenases/reductases (SDR) family.</text>
</comment>
<reference evidence="3 4" key="2">
    <citation type="submission" date="2016-12" db="EMBL/GenBank/DDBJ databases">
        <title>Draft Genome Sequence of Cystobacter ferrugineus Strain Cbfe23.</title>
        <authorList>
            <person name="Akbar S."/>
            <person name="Dowd S.E."/>
            <person name="Stevens D.C."/>
        </authorList>
    </citation>
    <scope>NUCLEOTIDE SEQUENCE [LARGE SCALE GENOMIC DNA]</scope>
    <source>
        <strain evidence="3 4">Cbfe23</strain>
    </source>
</reference>
<dbReference type="SUPFAM" id="SSF51735">
    <property type="entry name" value="NAD(P)-binding Rossmann-fold domains"/>
    <property type="match status" value="1"/>
</dbReference>
<protein>
    <submittedName>
        <fullName evidence="3">3-oxoacyl-ACP reductase</fullName>
    </submittedName>
</protein>
<comment type="caution">
    <text evidence="3">The sequence shown here is derived from an EMBL/GenBank/DDBJ whole genome shotgun (WGS) entry which is preliminary data.</text>
</comment>
<dbReference type="Proteomes" id="UP000182229">
    <property type="component" value="Unassembled WGS sequence"/>
</dbReference>
<dbReference type="FunFam" id="3.40.50.720:FF:000338">
    <property type="entry name" value="3-oxoacyl-ACP reductase FabG"/>
    <property type="match status" value="1"/>
</dbReference>
<dbReference type="InterPro" id="IPR057326">
    <property type="entry name" value="KR_dom"/>
</dbReference>
<evidence type="ECO:0000256" key="1">
    <source>
        <dbReference type="ARBA" id="ARBA00006484"/>
    </source>
</evidence>
<dbReference type="GO" id="GO:0016616">
    <property type="term" value="F:oxidoreductase activity, acting on the CH-OH group of donors, NAD or NADP as acceptor"/>
    <property type="evidence" value="ECO:0007669"/>
    <property type="project" value="UniProtKB-ARBA"/>
</dbReference>
<gene>
    <name evidence="3" type="ORF">BON30_02340</name>
</gene>
<dbReference type="InterPro" id="IPR020904">
    <property type="entry name" value="Sc_DH/Rdtase_CS"/>
</dbReference>
<dbReference type="NCBIfam" id="NF006110">
    <property type="entry name" value="PRK08261.1"/>
    <property type="match status" value="1"/>
</dbReference>
<dbReference type="AlphaFoldDB" id="A0A1L9BIG1"/>
<evidence type="ECO:0000313" key="3">
    <source>
        <dbReference type="EMBL" id="OJH42082.1"/>
    </source>
</evidence>
<evidence type="ECO:0000313" key="4">
    <source>
        <dbReference type="Proteomes" id="UP000182229"/>
    </source>
</evidence>